<comment type="function">
    <text evidence="1">Essential component of the TIM23 complex, a complex that mediates the translocation of transit peptide-containing proteins across the mitochondrial inner membrane.</text>
</comment>
<feature type="compositionally biased region" description="Low complexity" evidence="2">
    <location>
        <begin position="26"/>
        <end position="52"/>
    </location>
</feature>
<feature type="compositionally biased region" description="Low complexity" evidence="2">
    <location>
        <begin position="148"/>
        <end position="167"/>
    </location>
</feature>
<protein>
    <recommendedName>
        <fullName evidence="1">Mitochondrial import inner membrane translocase subunit TIM50</fullName>
    </recommendedName>
</protein>
<accession>A0A077ZY76</accession>
<evidence type="ECO:0000256" key="2">
    <source>
        <dbReference type="SAM" id="MobiDB-lite"/>
    </source>
</evidence>
<keyword evidence="1" id="KW-0812">Transmembrane</keyword>
<feature type="region of interest" description="Disordered" evidence="2">
    <location>
        <begin position="1"/>
        <end position="66"/>
    </location>
</feature>
<dbReference type="InterPro" id="IPR023214">
    <property type="entry name" value="HAD_sf"/>
</dbReference>
<keyword evidence="1" id="KW-0472">Membrane</keyword>
<feature type="transmembrane region" description="Helical" evidence="1">
    <location>
        <begin position="204"/>
        <end position="231"/>
    </location>
</feature>
<feature type="region of interest" description="Disordered" evidence="2">
    <location>
        <begin position="148"/>
        <end position="169"/>
    </location>
</feature>
<comment type="subunit">
    <text evidence="1">Component of the TIM23 complex.</text>
</comment>
<organism evidence="4 5">
    <name type="scientific">Stylonychia lemnae</name>
    <name type="common">Ciliate</name>
    <dbReference type="NCBI Taxonomy" id="5949"/>
    <lineage>
        <taxon>Eukaryota</taxon>
        <taxon>Sar</taxon>
        <taxon>Alveolata</taxon>
        <taxon>Ciliophora</taxon>
        <taxon>Intramacronucleata</taxon>
        <taxon>Spirotrichea</taxon>
        <taxon>Stichotrichia</taxon>
        <taxon>Sporadotrichida</taxon>
        <taxon>Oxytrichidae</taxon>
        <taxon>Stylonychinae</taxon>
        <taxon>Stylonychia</taxon>
    </lineage>
</organism>
<dbReference type="OrthoDB" id="277011at2759"/>
<dbReference type="InParanoid" id="A0A077ZY76"/>
<sequence length="409" mass="46879">MSESQISDSDQSTKLMKMTNLEEPTQQQDLNQQTQSQSAANSNSQQNTPNQQRYQPNKKTNTQSGSKKILSMGLRNRKVLNNPQRNSGQLQNANTNEQVAVIQNKHQTNIETQNNITMNIQFQENRNSSDPQNTISNLRVFRLGTSTSSGQQSAQSSKPNSSNSSQNLERTNKAIKDTKKEIVSSCDKIISFFINTVIIKCIRLALYFGYACIYICAIPLNFLSLLGDILFGRSRLITKTSAKSQQDKNQNGCFKCRSKSNQEQAQYEREQKRRLQSFIESETCCANCQNNNQNSCQQKHGIQKSSTRRLQVVLDLDNTLIHSINTQPSTNESNYFPIKNNIFVFKRPHMEYFLNELFKIADVMVFTASMQDYADQILDVIDPQNKFIKRFYRHVSIKKFPIFLGLQER</sequence>
<keyword evidence="1" id="KW-0813">Transport</keyword>
<comment type="subcellular location">
    <subcellularLocation>
        <location evidence="1">Mitochondrion inner membrane</location>
        <topology evidence="1">Single-pass membrane protein</topology>
    </subcellularLocation>
</comment>
<evidence type="ECO:0000259" key="3">
    <source>
        <dbReference type="PROSITE" id="PS50969"/>
    </source>
</evidence>
<dbReference type="Proteomes" id="UP000039865">
    <property type="component" value="Unassembled WGS sequence"/>
</dbReference>
<evidence type="ECO:0000313" key="5">
    <source>
        <dbReference type="Proteomes" id="UP000039865"/>
    </source>
</evidence>
<keyword evidence="1" id="KW-0653">Protein transport</keyword>
<dbReference type="InterPro" id="IPR036412">
    <property type="entry name" value="HAD-like_sf"/>
</dbReference>
<dbReference type="SUPFAM" id="SSF56784">
    <property type="entry name" value="HAD-like"/>
    <property type="match status" value="1"/>
</dbReference>
<dbReference type="InterPro" id="IPR050365">
    <property type="entry name" value="TIM50"/>
</dbReference>
<dbReference type="SMART" id="SM00577">
    <property type="entry name" value="CPDc"/>
    <property type="match status" value="1"/>
</dbReference>
<keyword evidence="5" id="KW-1185">Reference proteome</keyword>
<keyword evidence="1" id="KW-0809">Transit peptide</keyword>
<dbReference type="PROSITE" id="PS50969">
    <property type="entry name" value="FCP1"/>
    <property type="match status" value="1"/>
</dbReference>
<keyword evidence="1" id="KW-0811">Translocation</keyword>
<dbReference type="Gene3D" id="3.40.50.1000">
    <property type="entry name" value="HAD superfamily/HAD-like"/>
    <property type="match status" value="1"/>
</dbReference>
<feature type="domain" description="FCP1 homology" evidence="3">
    <location>
        <begin position="305"/>
        <end position="409"/>
    </location>
</feature>
<feature type="compositionally biased region" description="Polar residues" evidence="2">
    <location>
        <begin position="53"/>
        <end position="66"/>
    </location>
</feature>
<keyword evidence="1" id="KW-1133">Transmembrane helix</keyword>
<dbReference type="GO" id="GO:0005744">
    <property type="term" value="C:TIM23 mitochondrial import inner membrane translocase complex"/>
    <property type="evidence" value="ECO:0007669"/>
    <property type="project" value="UniProtKB-UniRule"/>
</dbReference>
<dbReference type="PANTHER" id="PTHR12210">
    <property type="entry name" value="DULLARD PROTEIN PHOSPHATASE"/>
    <property type="match status" value="1"/>
</dbReference>
<dbReference type="InterPro" id="IPR004274">
    <property type="entry name" value="FCP1_dom"/>
</dbReference>
<evidence type="ECO:0000313" key="4">
    <source>
        <dbReference type="EMBL" id="CDW74592.1"/>
    </source>
</evidence>
<dbReference type="GO" id="GO:0015031">
    <property type="term" value="P:protein transport"/>
    <property type="evidence" value="ECO:0007669"/>
    <property type="project" value="UniProtKB-KW"/>
</dbReference>
<feature type="compositionally biased region" description="Polar residues" evidence="2">
    <location>
        <begin position="1"/>
        <end position="14"/>
    </location>
</feature>
<keyword evidence="1" id="KW-0496">Mitochondrion</keyword>
<proteinExistence type="inferred from homology"/>
<dbReference type="CDD" id="cd07521">
    <property type="entry name" value="HAD_FCP1-like"/>
    <property type="match status" value="1"/>
</dbReference>
<dbReference type="AlphaFoldDB" id="A0A077ZY76"/>
<gene>
    <name evidence="4" type="primary">Contig714.g789</name>
    <name evidence="4" type="ORF">STYLEM_3572</name>
</gene>
<dbReference type="EMBL" id="CCKQ01003476">
    <property type="protein sequence ID" value="CDW74592.1"/>
    <property type="molecule type" value="Genomic_DNA"/>
</dbReference>
<name>A0A077ZY76_STYLE</name>
<comment type="similarity">
    <text evidence="1">Belongs to the TIM50 family.</text>
</comment>
<evidence type="ECO:0000256" key="1">
    <source>
        <dbReference type="RuleBase" id="RU365079"/>
    </source>
</evidence>
<dbReference type="Pfam" id="PF03031">
    <property type="entry name" value="NIF"/>
    <property type="match status" value="1"/>
</dbReference>
<reference evidence="4 5" key="1">
    <citation type="submission" date="2014-06" db="EMBL/GenBank/DDBJ databases">
        <authorList>
            <person name="Swart Estienne"/>
        </authorList>
    </citation>
    <scope>NUCLEOTIDE SEQUENCE [LARGE SCALE GENOMIC DNA]</scope>
    <source>
        <strain evidence="4 5">130c</strain>
    </source>
</reference>